<dbReference type="SMART" id="SM00304">
    <property type="entry name" value="HAMP"/>
    <property type="match status" value="1"/>
</dbReference>
<dbReference type="InterPro" id="IPR036890">
    <property type="entry name" value="HATPase_C_sf"/>
</dbReference>
<dbReference type="SMART" id="SM00387">
    <property type="entry name" value="HATPase_c"/>
    <property type="match status" value="1"/>
</dbReference>
<dbReference type="Gene3D" id="1.10.287.130">
    <property type="match status" value="1"/>
</dbReference>
<dbReference type="SUPFAM" id="SSF47384">
    <property type="entry name" value="Homodimeric domain of signal transducing histidine kinase"/>
    <property type="match status" value="1"/>
</dbReference>
<dbReference type="CDD" id="cd06225">
    <property type="entry name" value="HAMP"/>
    <property type="match status" value="1"/>
</dbReference>
<dbReference type="InterPro" id="IPR005467">
    <property type="entry name" value="His_kinase_dom"/>
</dbReference>
<dbReference type="CDD" id="cd00075">
    <property type="entry name" value="HATPase"/>
    <property type="match status" value="1"/>
</dbReference>
<evidence type="ECO:0000256" key="8">
    <source>
        <dbReference type="SAM" id="Phobius"/>
    </source>
</evidence>
<dbReference type="Pfam" id="PF00512">
    <property type="entry name" value="HisKA"/>
    <property type="match status" value="1"/>
</dbReference>
<dbReference type="EMBL" id="VBSP01000015">
    <property type="protein sequence ID" value="TLQ41516.1"/>
    <property type="molecule type" value="Genomic_DNA"/>
</dbReference>
<evidence type="ECO:0000256" key="4">
    <source>
        <dbReference type="ARBA" id="ARBA00022553"/>
    </source>
</evidence>
<dbReference type="EC" id="2.7.13.3" evidence="3"/>
<comment type="caution">
    <text evidence="11">The sequence shown here is derived from an EMBL/GenBank/DDBJ whole genome shotgun (WGS) entry which is preliminary data.</text>
</comment>
<protein>
    <recommendedName>
        <fullName evidence="3">histidine kinase</fullName>
        <ecNumber evidence="3">2.7.13.3</ecNumber>
    </recommendedName>
</protein>
<evidence type="ECO:0000256" key="6">
    <source>
        <dbReference type="ARBA" id="ARBA00022777"/>
    </source>
</evidence>
<accession>A0A5R9DZL3</accession>
<dbReference type="PRINTS" id="PR00344">
    <property type="entry name" value="BCTRLSENSOR"/>
</dbReference>
<dbReference type="CDD" id="cd00082">
    <property type="entry name" value="HisKA"/>
    <property type="match status" value="1"/>
</dbReference>
<feature type="transmembrane region" description="Helical" evidence="8">
    <location>
        <begin position="52"/>
        <end position="75"/>
    </location>
</feature>
<dbReference type="PROSITE" id="PS50109">
    <property type="entry name" value="HIS_KIN"/>
    <property type="match status" value="1"/>
</dbReference>
<feature type="domain" description="Histidine kinase" evidence="9">
    <location>
        <begin position="133"/>
        <end position="346"/>
    </location>
</feature>
<dbReference type="Proteomes" id="UP000306420">
    <property type="component" value="Unassembled WGS sequence"/>
</dbReference>
<evidence type="ECO:0000313" key="11">
    <source>
        <dbReference type="EMBL" id="TLQ41516.1"/>
    </source>
</evidence>
<feature type="domain" description="HAMP" evidence="10">
    <location>
        <begin position="72"/>
        <end position="125"/>
    </location>
</feature>
<gene>
    <name evidence="11" type="ORF">FEZ33_05560</name>
</gene>
<evidence type="ECO:0000256" key="3">
    <source>
        <dbReference type="ARBA" id="ARBA00012438"/>
    </source>
</evidence>
<dbReference type="GO" id="GO:0016020">
    <property type="term" value="C:membrane"/>
    <property type="evidence" value="ECO:0007669"/>
    <property type="project" value="UniProtKB-SubCell"/>
</dbReference>
<sequence length="351" mass="39830">MKKWLESRLWIYFSFITLILTIVIAVALIVIILLLEAFALLPSLEGSPKLSWVIPIIFSSLMGLVISGIVMIQILNPIIKLKKAMTKVIESDFSVQLDEDERIAEVSELYHSFNLMVNELSSIQRLQSDFTSVISHEFKTPLSSIQGYAQLLQSPDLTASERETYQHRIIVATKQLSGLSDNILKLSKLDNQSISIERKSYRLDEQIRESILSLHNQWMEKNLTMTIDLDSTVLYANEDLLNQVWMNLLDNAIKYSEQEGQIIVHLKDSKDSVEVIIEDTGIGIPSEKLNIIFERFFQVDGSRFSSGNGLGLAIVKRIIDNHEGTIEYQSELGDGTKVIITLPHKKIEHSK</sequence>
<dbReference type="InterPro" id="IPR003661">
    <property type="entry name" value="HisK_dim/P_dom"/>
</dbReference>
<dbReference type="PANTHER" id="PTHR43711:SF26">
    <property type="entry name" value="SENSOR HISTIDINE KINASE RCSC"/>
    <property type="match status" value="1"/>
</dbReference>
<name>A0A5R9DZL3_9LACT</name>
<dbReference type="AlphaFoldDB" id="A0A5R9DZL3"/>
<evidence type="ECO:0000256" key="7">
    <source>
        <dbReference type="ARBA" id="ARBA00023012"/>
    </source>
</evidence>
<comment type="catalytic activity">
    <reaction evidence="1">
        <text>ATP + protein L-histidine = ADP + protein N-phospho-L-histidine.</text>
        <dbReference type="EC" id="2.7.13.3"/>
    </reaction>
</comment>
<dbReference type="PANTHER" id="PTHR43711">
    <property type="entry name" value="TWO-COMPONENT HISTIDINE KINASE"/>
    <property type="match status" value="1"/>
</dbReference>
<feature type="transmembrane region" description="Helical" evidence="8">
    <location>
        <begin position="12"/>
        <end position="40"/>
    </location>
</feature>
<keyword evidence="4" id="KW-0597">Phosphoprotein</keyword>
<keyword evidence="8" id="KW-1133">Transmembrane helix</keyword>
<keyword evidence="8" id="KW-0472">Membrane</keyword>
<proteinExistence type="predicted"/>
<dbReference type="FunFam" id="3.30.565.10:FF:000006">
    <property type="entry name" value="Sensor histidine kinase WalK"/>
    <property type="match status" value="1"/>
</dbReference>
<keyword evidence="6 11" id="KW-0418">Kinase</keyword>
<dbReference type="Pfam" id="PF02518">
    <property type="entry name" value="HATPase_c"/>
    <property type="match status" value="1"/>
</dbReference>
<dbReference type="InterPro" id="IPR003660">
    <property type="entry name" value="HAMP_dom"/>
</dbReference>
<evidence type="ECO:0000256" key="5">
    <source>
        <dbReference type="ARBA" id="ARBA00022679"/>
    </source>
</evidence>
<dbReference type="PROSITE" id="PS50885">
    <property type="entry name" value="HAMP"/>
    <property type="match status" value="1"/>
</dbReference>
<evidence type="ECO:0000256" key="2">
    <source>
        <dbReference type="ARBA" id="ARBA00004370"/>
    </source>
</evidence>
<keyword evidence="7" id="KW-0902">Two-component regulatory system</keyword>
<dbReference type="Gene3D" id="3.30.565.10">
    <property type="entry name" value="Histidine kinase-like ATPase, C-terminal domain"/>
    <property type="match status" value="1"/>
</dbReference>
<organism evidence="11 12">
    <name type="scientific">Ruoffia tabacinasalis</name>
    <dbReference type="NCBI Taxonomy" id="87458"/>
    <lineage>
        <taxon>Bacteria</taxon>
        <taxon>Bacillati</taxon>
        <taxon>Bacillota</taxon>
        <taxon>Bacilli</taxon>
        <taxon>Lactobacillales</taxon>
        <taxon>Aerococcaceae</taxon>
        <taxon>Ruoffia</taxon>
    </lineage>
</organism>
<comment type="subcellular location">
    <subcellularLocation>
        <location evidence="2">Membrane</location>
    </subcellularLocation>
</comment>
<dbReference type="Gene3D" id="6.10.340.10">
    <property type="match status" value="1"/>
</dbReference>
<keyword evidence="8" id="KW-0812">Transmembrane</keyword>
<evidence type="ECO:0000313" key="12">
    <source>
        <dbReference type="Proteomes" id="UP000306420"/>
    </source>
</evidence>
<dbReference type="Pfam" id="PF00672">
    <property type="entry name" value="HAMP"/>
    <property type="match status" value="1"/>
</dbReference>
<keyword evidence="5" id="KW-0808">Transferase</keyword>
<dbReference type="OrthoDB" id="9813151at2"/>
<dbReference type="SUPFAM" id="SSF158472">
    <property type="entry name" value="HAMP domain-like"/>
    <property type="match status" value="1"/>
</dbReference>
<evidence type="ECO:0000259" key="9">
    <source>
        <dbReference type="PROSITE" id="PS50109"/>
    </source>
</evidence>
<dbReference type="RefSeq" id="WP_138404417.1">
    <property type="nucleotide sequence ID" value="NZ_VBSP01000015.1"/>
</dbReference>
<dbReference type="SUPFAM" id="SSF55874">
    <property type="entry name" value="ATPase domain of HSP90 chaperone/DNA topoisomerase II/histidine kinase"/>
    <property type="match status" value="1"/>
</dbReference>
<dbReference type="InterPro" id="IPR050736">
    <property type="entry name" value="Sensor_HK_Regulatory"/>
</dbReference>
<evidence type="ECO:0000259" key="10">
    <source>
        <dbReference type="PROSITE" id="PS50885"/>
    </source>
</evidence>
<dbReference type="GO" id="GO:0000155">
    <property type="term" value="F:phosphorelay sensor kinase activity"/>
    <property type="evidence" value="ECO:0007669"/>
    <property type="project" value="InterPro"/>
</dbReference>
<dbReference type="InterPro" id="IPR004358">
    <property type="entry name" value="Sig_transdc_His_kin-like_C"/>
</dbReference>
<dbReference type="SMART" id="SM00388">
    <property type="entry name" value="HisKA"/>
    <property type="match status" value="1"/>
</dbReference>
<evidence type="ECO:0000256" key="1">
    <source>
        <dbReference type="ARBA" id="ARBA00000085"/>
    </source>
</evidence>
<dbReference type="InterPro" id="IPR003594">
    <property type="entry name" value="HATPase_dom"/>
</dbReference>
<dbReference type="InterPro" id="IPR036097">
    <property type="entry name" value="HisK_dim/P_sf"/>
</dbReference>
<reference evidence="11 12" key="1">
    <citation type="submission" date="2019-05" db="EMBL/GenBank/DDBJ databases">
        <title>The metagenome of a microbial culture collection derived from dairy environment covers the genomic content of the human microbiome.</title>
        <authorList>
            <person name="Roder T."/>
            <person name="Wuthrich D."/>
            <person name="Sattari Z."/>
            <person name="Von Ah U."/>
            <person name="Bar C."/>
            <person name="Ronchi F."/>
            <person name="Macpherson A.J."/>
            <person name="Ganal-Vonarburg S.C."/>
            <person name="Bruggmann R."/>
            <person name="Vergeres G."/>
        </authorList>
    </citation>
    <scope>NUCLEOTIDE SEQUENCE [LARGE SCALE GENOMIC DNA]</scope>
    <source>
        <strain evidence="11 12">FAM 24227</strain>
    </source>
</reference>